<keyword evidence="2" id="KW-0472">Membrane</keyword>
<feature type="region of interest" description="Disordered" evidence="1">
    <location>
        <begin position="34"/>
        <end position="67"/>
    </location>
</feature>
<gene>
    <name evidence="3" type="ORF">GORHZ_057_00440</name>
</gene>
<comment type="caution">
    <text evidence="3">The sequence shown here is derived from an EMBL/GenBank/DDBJ whole genome shotgun (WGS) entry which is preliminary data.</text>
</comment>
<feature type="transmembrane region" description="Helical" evidence="2">
    <location>
        <begin position="620"/>
        <end position="640"/>
    </location>
</feature>
<dbReference type="STRING" id="1108045.GORHZ_057_00440"/>
<dbReference type="EMBL" id="BAHC01000057">
    <property type="protein sequence ID" value="GAB89347.1"/>
    <property type="molecule type" value="Genomic_DNA"/>
</dbReference>
<accession>K6WAY6</accession>
<reference evidence="3 4" key="1">
    <citation type="submission" date="2012-08" db="EMBL/GenBank/DDBJ databases">
        <title>Whole genome shotgun sequence of Gordonia rhizosphera NBRC 16068.</title>
        <authorList>
            <person name="Takarada H."/>
            <person name="Isaki S."/>
            <person name="Hosoyama A."/>
            <person name="Tsuchikane K."/>
            <person name="Katsumata H."/>
            <person name="Baba S."/>
            <person name="Ohji S."/>
            <person name="Yamazaki S."/>
            <person name="Fujita N."/>
        </authorList>
    </citation>
    <scope>NUCLEOTIDE SEQUENCE [LARGE SCALE GENOMIC DNA]</scope>
    <source>
        <strain evidence="3 4">NBRC 16068</strain>
    </source>
</reference>
<feature type="transmembrane region" description="Helical" evidence="2">
    <location>
        <begin position="521"/>
        <end position="540"/>
    </location>
</feature>
<sequence length="643" mass="67307">MSDIICEACGTANPPGTQFCTECDAYLAWNRSSARDRRQSGGKSGGMSGDGSTRSMGGKGRSASATDVSRVIAPTVEPDRTTIDLEPAAAVSTRLHMYNPSPVVDSYVVQIPDAPPWLTVDHEEISLLPNTDAMVPVSFGLAAGPLPEAQTVAVDLLTRSMTDEDKTTSATIEVTVPRVGGPVGVEAHPSVIKLLDETDGAARLTLDNTASNYPQTVTVSASEPEGVVDLTVAPATVTVGPAATATATLSFHAPTLDHGAQTERRLTVTAATGDDESETTIAVSQQRSAAPEHVAVSLRLEPSVIRVTDFNMADLVLAVDNRRGAEDRTLTIGGRDPEARVSFTFPTSQVRVRAGRIVTVPLTVQAEPPEVGKEVSYPFTVIATDAIEEVEATGTLTLSRSPAPITTAALRLYPSKISVRNTSTGHTRLIVDNTASDQWLSVYLAGSDPEAAARVTITPNTVDVPPRRSVWVRTTVSAGPPDAGQSSERSLSFTATDGHESVTCEGSFAQHTSDWMPIARVVLTLLGAALAAAGAFAPWARTLPDYLVHRLLSTPLAGSDLVEQTQPAARAAVLVLAGVMALGVFARSGKPTQTAALTMAVGFVGYMEFLTKQFGTGGPMYGAVLVVVGAALGFLGGACIRRR</sequence>
<dbReference type="eggNOG" id="COG1361">
    <property type="taxonomic scope" value="Bacteria"/>
</dbReference>
<evidence type="ECO:0000256" key="2">
    <source>
        <dbReference type="SAM" id="Phobius"/>
    </source>
</evidence>
<evidence type="ECO:0000313" key="4">
    <source>
        <dbReference type="Proteomes" id="UP000008363"/>
    </source>
</evidence>
<evidence type="ECO:0000313" key="3">
    <source>
        <dbReference type="EMBL" id="GAB89347.1"/>
    </source>
</evidence>
<keyword evidence="2" id="KW-1133">Transmembrane helix</keyword>
<dbReference type="AlphaFoldDB" id="K6WAY6"/>
<proteinExistence type="predicted"/>
<keyword evidence="2" id="KW-0812">Transmembrane</keyword>
<organism evidence="3 4">
    <name type="scientific">Gordonia rhizosphera NBRC 16068</name>
    <dbReference type="NCBI Taxonomy" id="1108045"/>
    <lineage>
        <taxon>Bacteria</taxon>
        <taxon>Bacillati</taxon>
        <taxon>Actinomycetota</taxon>
        <taxon>Actinomycetes</taxon>
        <taxon>Mycobacteriales</taxon>
        <taxon>Gordoniaceae</taxon>
        <taxon>Gordonia</taxon>
    </lineage>
</organism>
<evidence type="ECO:0000256" key="1">
    <source>
        <dbReference type="SAM" id="MobiDB-lite"/>
    </source>
</evidence>
<dbReference type="Proteomes" id="UP000008363">
    <property type="component" value="Unassembled WGS sequence"/>
</dbReference>
<protein>
    <submittedName>
        <fullName evidence="3">Uncharacterized protein</fullName>
    </submittedName>
</protein>
<dbReference type="OrthoDB" id="4592765at2"/>
<feature type="transmembrane region" description="Helical" evidence="2">
    <location>
        <begin position="568"/>
        <end position="586"/>
    </location>
</feature>
<name>K6WAY6_9ACTN</name>
<dbReference type="RefSeq" id="WP_006331372.1">
    <property type="nucleotide sequence ID" value="NZ_BAHC01000057.1"/>
</dbReference>
<keyword evidence="4" id="KW-1185">Reference proteome</keyword>